<feature type="region of interest" description="Disordered" evidence="1">
    <location>
        <begin position="1"/>
        <end position="103"/>
    </location>
</feature>
<feature type="region of interest" description="Disordered" evidence="1">
    <location>
        <begin position="155"/>
        <end position="227"/>
    </location>
</feature>
<proteinExistence type="predicted"/>
<evidence type="ECO:0000256" key="1">
    <source>
        <dbReference type="SAM" id="MobiDB-lite"/>
    </source>
</evidence>
<feature type="compositionally biased region" description="Basic and acidic residues" evidence="1">
    <location>
        <begin position="178"/>
        <end position="190"/>
    </location>
</feature>
<organism evidence="3 4">
    <name type="scientific">Cyanidiococcus yangmingshanensis</name>
    <dbReference type="NCBI Taxonomy" id="2690220"/>
    <lineage>
        <taxon>Eukaryota</taxon>
        <taxon>Rhodophyta</taxon>
        <taxon>Bangiophyceae</taxon>
        <taxon>Cyanidiales</taxon>
        <taxon>Cyanidiaceae</taxon>
        <taxon>Cyanidiococcus</taxon>
    </lineage>
</organism>
<dbReference type="AlphaFoldDB" id="A0A7J7IC57"/>
<name>A0A7J7IC57_9RHOD</name>
<feature type="compositionally biased region" description="Low complexity" evidence="1">
    <location>
        <begin position="31"/>
        <end position="60"/>
    </location>
</feature>
<gene>
    <name evidence="3" type="ORF">F1559_001279</name>
</gene>
<feature type="compositionally biased region" description="Polar residues" evidence="1">
    <location>
        <begin position="155"/>
        <end position="173"/>
    </location>
</feature>
<reference evidence="3 4" key="1">
    <citation type="journal article" date="2020" name="J. Phycol.">
        <title>Comparative genome analysis reveals Cyanidiococcus gen. nov., a new extremophilic red algal genus sister to Cyanidioschyzon (Cyanidioschyzonaceae, Rhodophyta).</title>
        <authorList>
            <person name="Liu S.-L."/>
            <person name="Chiang Y.-R."/>
            <person name="Yoon H.S."/>
            <person name="Fu H.-Y."/>
        </authorList>
    </citation>
    <scope>NUCLEOTIDE SEQUENCE [LARGE SCALE GENOMIC DNA]</scope>
    <source>
        <strain evidence="3 4">THAL066</strain>
    </source>
</reference>
<protein>
    <recommendedName>
        <fullName evidence="2">Glycosyltransferase subfamily 4-like N-terminal domain-containing protein</fullName>
    </recommendedName>
</protein>
<evidence type="ECO:0000259" key="2">
    <source>
        <dbReference type="Pfam" id="PF13439"/>
    </source>
</evidence>
<feature type="compositionally biased region" description="Polar residues" evidence="1">
    <location>
        <begin position="1"/>
        <end position="10"/>
    </location>
</feature>
<dbReference type="CDD" id="cd03801">
    <property type="entry name" value="GT4_PimA-like"/>
    <property type="match status" value="1"/>
</dbReference>
<feature type="domain" description="Glycosyltransferase subfamily 4-like N-terminal" evidence="2">
    <location>
        <begin position="247"/>
        <end position="420"/>
    </location>
</feature>
<dbReference type="Pfam" id="PF13439">
    <property type="entry name" value="Glyco_transf_4"/>
    <property type="match status" value="1"/>
</dbReference>
<dbReference type="EMBL" id="VWRR01000018">
    <property type="protein sequence ID" value="KAF6000686.1"/>
    <property type="molecule type" value="Genomic_DNA"/>
</dbReference>
<dbReference type="InterPro" id="IPR028098">
    <property type="entry name" value="Glyco_trans_4-like_N"/>
</dbReference>
<comment type="caution">
    <text evidence="3">The sequence shown here is derived from an EMBL/GenBank/DDBJ whole genome shotgun (WGS) entry which is preliminary data.</text>
</comment>
<feature type="compositionally biased region" description="Basic and acidic residues" evidence="1">
    <location>
        <begin position="73"/>
        <end position="89"/>
    </location>
</feature>
<feature type="compositionally biased region" description="Polar residues" evidence="1">
    <location>
        <begin position="192"/>
        <end position="201"/>
    </location>
</feature>
<dbReference type="Proteomes" id="UP000530660">
    <property type="component" value="Unassembled WGS sequence"/>
</dbReference>
<evidence type="ECO:0000313" key="3">
    <source>
        <dbReference type="EMBL" id="KAF6000686.1"/>
    </source>
</evidence>
<accession>A0A7J7IC57</accession>
<dbReference type="SUPFAM" id="SSF53756">
    <property type="entry name" value="UDP-Glycosyltransferase/glycogen phosphorylase"/>
    <property type="match status" value="1"/>
</dbReference>
<keyword evidence="4" id="KW-1185">Reference proteome</keyword>
<sequence>MGDRSQNTRRGGSRPVTIPGLSRCRADDAEASPGGSATGSAAAGRASAASVPVESPSLSAQATPVVGSCPPEEAIKRDSQAGMADEVRRAASASAAPMPSPEELAKDMERARLNTISLKRVESEPEVAPLKLTDQLIFSTPDGYRQAEQELLTSARSSSLAEDSAAAPSTESAVMSEKNSESSMDRRKDMTASPSVGSQGLSDEGPAITPGRESSETERENSNPGPKCPRRYRIALFAWESLYSVAVGGVAPHVTELAAGLERRGHEVHVFVRSGMGQPSYERIDGVYVHRCGFDGSPDFVKECENMCNSFMHAMYEVECFMNARFDVIHCHDWLAGFALTNAKYVLGRPVCIFTVHSTEYGRSGNNHYGGQSARIRDIEQAAISAADRVICVSGVLCDEVKAVYSFDWNKLRCVHNGINALRYDGNLWDPGEVRARYGVGPARPNGAFCRADGRSKRS</sequence>
<dbReference type="Gene3D" id="3.40.50.2000">
    <property type="entry name" value="Glycogen Phosphorylase B"/>
    <property type="match status" value="1"/>
</dbReference>
<evidence type="ECO:0000313" key="4">
    <source>
        <dbReference type="Proteomes" id="UP000530660"/>
    </source>
</evidence>
<dbReference type="OrthoDB" id="2064at2759"/>